<dbReference type="Ensembl" id="ENSLACT00000000362.1">
    <property type="protein sequence ID" value="ENSLACP00000000360.1"/>
    <property type="gene ID" value="ENSLACG00000000326.1"/>
</dbReference>
<evidence type="ECO:0000313" key="2">
    <source>
        <dbReference type="Proteomes" id="UP000008672"/>
    </source>
</evidence>
<dbReference type="AlphaFoldDB" id="H2ZSI9"/>
<dbReference type="PANTHER" id="PTHR37162">
    <property type="entry name" value="HAT FAMILY DIMERISATION DOMAINCONTAINING PROTEIN-RELATED"/>
    <property type="match status" value="1"/>
</dbReference>
<dbReference type="HOGENOM" id="CLU_084594_1_0_1"/>
<sequence>KKKCQCVYNAEWETQFKWIVPDRENSTNAKCKQCIAAFTVKWDGAKAVKSHEKSTSHQQKTKIVTQNAVLDKFTVRSGSSEEDKVTLAEVVNVFHSIQHHHSYLSMDCGLKPAHKMFPDSNIAIKTSCGKAKCEAICCNVIAPHSVETVLKILSDASNKGNRKLFPLCVRYFTTSGIKDRVLDFYEDSDETLEAISAKIKLILKNCN</sequence>
<reference evidence="1" key="2">
    <citation type="submission" date="2025-08" db="UniProtKB">
        <authorList>
            <consortium name="Ensembl"/>
        </authorList>
    </citation>
    <scope>IDENTIFICATION</scope>
</reference>
<organism evidence="1 2">
    <name type="scientific">Latimeria chalumnae</name>
    <name type="common">Coelacanth</name>
    <dbReference type="NCBI Taxonomy" id="7897"/>
    <lineage>
        <taxon>Eukaryota</taxon>
        <taxon>Metazoa</taxon>
        <taxon>Chordata</taxon>
        <taxon>Craniata</taxon>
        <taxon>Vertebrata</taxon>
        <taxon>Euteleostomi</taxon>
        <taxon>Coelacanthiformes</taxon>
        <taxon>Coelacanthidae</taxon>
        <taxon>Latimeria</taxon>
    </lineage>
</organism>
<dbReference type="Proteomes" id="UP000008672">
    <property type="component" value="Unassembled WGS sequence"/>
</dbReference>
<reference evidence="2" key="1">
    <citation type="submission" date="2011-08" db="EMBL/GenBank/DDBJ databases">
        <title>The draft genome of Latimeria chalumnae.</title>
        <authorList>
            <person name="Di Palma F."/>
            <person name="Alfoldi J."/>
            <person name="Johnson J."/>
            <person name="Berlin A."/>
            <person name="Gnerre S."/>
            <person name="Jaffe D."/>
            <person name="MacCallum I."/>
            <person name="Young S."/>
            <person name="Walker B.J."/>
            <person name="Lander E."/>
            <person name="Lindblad-Toh K."/>
        </authorList>
    </citation>
    <scope>NUCLEOTIDE SEQUENCE [LARGE SCALE GENOMIC DNA]</scope>
    <source>
        <strain evidence="2">Wild caught</strain>
    </source>
</reference>
<name>H2ZSI9_LATCH</name>
<proteinExistence type="predicted"/>
<dbReference type="PANTHER" id="PTHR37162:SF1">
    <property type="entry name" value="BED-TYPE DOMAIN-CONTAINING PROTEIN"/>
    <property type="match status" value="1"/>
</dbReference>
<dbReference type="eggNOG" id="ENOG502RX81">
    <property type="taxonomic scope" value="Eukaryota"/>
</dbReference>
<dbReference type="InParanoid" id="H2ZSI9"/>
<protein>
    <submittedName>
        <fullName evidence="1">Uncharacterized protein</fullName>
    </submittedName>
</protein>
<reference evidence="1" key="3">
    <citation type="submission" date="2025-09" db="UniProtKB">
        <authorList>
            <consortium name="Ensembl"/>
        </authorList>
    </citation>
    <scope>IDENTIFICATION</scope>
</reference>
<evidence type="ECO:0000313" key="1">
    <source>
        <dbReference type="Ensembl" id="ENSLACP00000000360.1"/>
    </source>
</evidence>
<accession>H2ZSI9</accession>
<dbReference type="EMBL" id="AFYH01284177">
    <property type="status" value="NOT_ANNOTATED_CDS"/>
    <property type="molecule type" value="Genomic_DNA"/>
</dbReference>
<dbReference type="OMA" id="CASEFRI"/>
<keyword evidence="2" id="KW-1185">Reference proteome</keyword>
<dbReference type="GeneTree" id="ENSGT00990000205410"/>